<sequence length="457" mass="52913">MELDCPLQPIIRSYSGCKWRDSNYGIFLVLPEDILMEILCRVPDKPLVRLKCLSKAWYFLISQLCIPIMSSPRTARPRPVVGLYCRALKLFKKEFQYVTRTRQHPLIYHFSSDCLPRKYYCETKLGHYASFNEEGDSTGYGKGQVFEWEECLSSYGLPFMPHPDDLLDCCNGLLLFIDSNSSDYYVSNPLTKQYVLIPRPPWSQQGYVNAALAFDPSKSTCYRVVRFERITMERSLVLHVYSSGNRSWSRRSVEQDHPCDVSRSWLRPSTYFDGLLFRLSLSWHLIEIDFEKFSVCATELPLTFGKSKGLIGCLGVLMGQLCYSNEDGDMMQIWSFEKEGSDNVGIWILRHNINIYDLTRGLVLFRECGPPDSKWVGPIAFHPSSNIVFLGTPIVILRFNLDNNTLEELIRIEKDLILPGCYHPAFIYVRYLAPFDKEGNYQLSPLYFRGIEFLVRH</sequence>
<name>A0A8S0QMC1_OLEEU</name>
<dbReference type="PANTHER" id="PTHR35546">
    <property type="entry name" value="F-BOX PROTEIN INTERACTION DOMAIN PROTEIN-RELATED"/>
    <property type="match status" value="1"/>
</dbReference>
<dbReference type="InterPro" id="IPR036047">
    <property type="entry name" value="F-box-like_dom_sf"/>
</dbReference>
<dbReference type="SUPFAM" id="SSF82171">
    <property type="entry name" value="DPP6 N-terminal domain-like"/>
    <property type="match status" value="1"/>
</dbReference>
<dbReference type="Gramene" id="OE9A068694T1">
    <property type="protein sequence ID" value="OE9A068694C1"/>
    <property type="gene ID" value="OE9A068694"/>
</dbReference>
<dbReference type="AlphaFoldDB" id="A0A8S0QMC1"/>
<dbReference type="PANTHER" id="PTHR35546:SF25">
    <property type="entry name" value="F-BOX DOMAIN-CONTAINING PROTEIN"/>
    <property type="match status" value="1"/>
</dbReference>
<gene>
    <name evidence="3" type="ORF">OLEA9_A068694</name>
</gene>
<dbReference type="Pfam" id="PF00646">
    <property type="entry name" value="F-box"/>
    <property type="match status" value="1"/>
</dbReference>
<protein>
    <submittedName>
        <fullName evidence="3">F-box At5g07610-like</fullName>
    </submittedName>
</protein>
<comment type="caution">
    <text evidence="3">The sequence shown here is derived from an EMBL/GenBank/DDBJ whole genome shotgun (WGS) entry which is preliminary data.</text>
</comment>
<dbReference type="InterPro" id="IPR055290">
    <property type="entry name" value="At3g26010-like"/>
</dbReference>
<dbReference type="Proteomes" id="UP000594638">
    <property type="component" value="Unassembled WGS sequence"/>
</dbReference>
<dbReference type="OrthoDB" id="863503at2759"/>
<proteinExistence type="predicted"/>
<keyword evidence="4" id="KW-1185">Reference proteome</keyword>
<feature type="domain" description="F-box protein At3g26010-like beta-propeller" evidence="2">
    <location>
        <begin position="152"/>
        <end position="391"/>
    </location>
</feature>
<evidence type="ECO:0000259" key="2">
    <source>
        <dbReference type="Pfam" id="PF24750"/>
    </source>
</evidence>
<reference evidence="3 4" key="1">
    <citation type="submission" date="2019-12" db="EMBL/GenBank/DDBJ databases">
        <authorList>
            <person name="Alioto T."/>
            <person name="Alioto T."/>
            <person name="Gomez Garrido J."/>
        </authorList>
    </citation>
    <scope>NUCLEOTIDE SEQUENCE [LARGE SCALE GENOMIC DNA]</scope>
</reference>
<dbReference type="InterPro" id="IPR056592">
    <property type="entry name" value="Beta-prop_At3g26010-like"/>
</dbReference>
<organism evidence="3 4">
    <name type="scientific">Olea europaea subsp. europaea</name>
    <dbReference type="NCBI Taxonomy" id="158383"/>
    <lineage>
        <taxon>Eukaryota</taxon>
        <taxon>Viridiplantae</taxon>
        <taxon>Streptophyta</taxon>
        <taxon>Embryophyta</taxon>
        <taxon>Tracheophyta</taxon>
        <taxon>Spermatophyta</taxon>
        <taxon>Magnoliopsida</taxon>
        <taxon>eudicotyledons</taxon>
        <taxon>Gunneridae</taxon>
        <taxon>Pentapetalae</taxon>
        <taxon>asterids</taxon>
        <taxon>lamiids</taxon>
        <taxon>Lamiales</taxon>
        <taxon>Oleaceae</taxon>
        <taxon>Oleeae</taxon>
        <taxon>Olea</taxon>
    </lineage>
</organism>
<dbReference type="EMBL" id="CACTIH010001899">
    <property type="protein sequence ID" value="CAA2968133.1"/>
    <property type="molecule type" value="Genomic_DNA"/>
</dbReference>
<dbReference type="NCBIfam" id="TIGR01640">
    <property type="entry name" value="F_box_assoc_1"/>
    <property type="match status" value="1"/>
</dbReference>
<feature type="domain" description="F-box" evidence="1">
    <location>
        <begin position="28"/>
        <end position="65"/>
    </location>
</feature>
<accession>A0A8S0QMC1</accession>
<dbReference type="SUPFAM" id="SSF81383">
    <property type="entry name" value="F-box domain"/>
    <property type="match status" value="1"/>
</dbReference>
<evidence type="ECO:0000313" key="3">
    <source>
        <dbReference type="EMBL" id="CAA2968133.1"/>
    </source>
</evidence>
<dbReference type="InterPro" id="IPR001810">
    <property type="entry name" value="F-box_dom"/>
</dbReference>
<evidence type="ECO:0000259" key="1">
    <source>
        <dbReference type="Pfam" id="PF00646"/>
    </source>
</evidence>
<dbReference type="Pfam" id="PF24750">
    <property type="entry name" value="b-prop_At3g26010-like"/>
    <property type="match status" value="1"/>
</dbReference>
<evidence type="ECO:0000313" key="4">
    <source>
        <dbReference type="Proteomes" id="UP000594638"/>
    </source>
</evidence>
<dbReference type="InterPro" id="IPR017451">
    <property type="entry name" value="F-box-assoc_interact_dom"/>
</dbReference>